<protein>
    <submittedName>
        <fullName evidence="4">Secreted protein</fullName>
    </submittedName>
</protein>
<evidence type="ECO:0000313" key="4">
    <source>
        <dbReference type="WBParaSite" id="PSAMB.scaffold125size75095.g2401.t1"/>
    </source>
</evidence>
<feature type="region of interest" description="Disordered" evidence="1">
    <location>
        <begin position="159"/>
        <end position="186"/>
    </location>
</feature>
<evidence type="ECO:0000256" key="2">
    <source>
        <dbReference type="SAM" id="Phobius"/>
    </source>
</evidence>
<reference evidence="4" key="1">
    <citation type="submission" date="2022-11" db="UniProtKB">
        <authorList>
            <consortium name="WormBaseParasite"/>
        </authorList>
    </citation>
    <scope>IDENTIFICATION</scope>
</reference>
<organism evidence="3 4">
    <name type="scientific">Plectus sambesii</name>
    <dbReference type="NCBI Taxonomy" id="2011161"/>
    <lineage>
        <taxon>Eukaryota</taxon>
        <taxon>Metazoa</taxon>
        <taxon>Ecdysozoa</taxon>
        <taxon>Nematoda</taxon>
        <taxon>Chromadorea</taxon>
        <taxon>Plectida</taxon>
        <taxon>Plectina</taxon>
        <taxon>Plectoidea</taxon>
        <taxon>Plectidae</taxon>
        <taxon>Plectus</taxon>
    </lineage>
</organism>
<keyword evidence="2" id="KW-1133">Transmembrane helix</keyword>
<keyword evidence="3" id="KW-1185">Reference proteome</keyword>
<dbReference type="Proteomes" id="UP000887566">
    <property type="component" value="Unplaced"/>
</dbReference>
<evidence type="ECO:0000313" key="3">
    <source>
        <dbReference type="Proteomes" id="UP000887566"/>
    </source>
</evidence>
<dbReference type="WBParaSite" id="PSAMB.scaffold125size75095.g2401.t1">
    <property type="protein sequence ID" value="PSAMB.scaffold125size75095.g2401.t1"/>
    <property type="gene ID" value="PSAMB.scaffold125size75095.g2401"/>
</dbReference>
<feature type="transmembrane region" description="Helical" evidence="2">
    <location>
        <begin position="40"/>
        <end position="59"/>
    </location>
</feature>
<accession>A0A914UUY9</accession>
<name>A0A914UUY9_9BILA</name>
<sequence length="218" mass="23839">MSKVLRFESESRCVRSAPMLSHFLKWSFFIRARHRKASFFVGRVDLLLLLLTMAGGPLLSHTSGVNGKMGRVWSGGRVELFPVQRSSSSSLTWSLASSTTIDDDVEAVALCRRPEALRPQSLTTVCRSFLRCPYRLFARLFPHSRPQSSATAACYDASGKRMGAPSASNKERSFDGGDDGGGGLVGNSGQLRRSAIMLAGRGFRAPRSVSLFFAIDEQ</sequence>
<evidence type="ECO:0000256" key="1">
    <source>
        <dbReference type="SAM" id="MobiDB-lite"/>
    </source>
</evidence>
<keyword evidence="2" id="KW-0472">Membrane</keyword>
<proteinExistence type="predicted"/>
<keyword evidence="2" id="KW-0812">Transmembrane</keyword>
<dbReference type="AlphaFoldDB" id="A0A914UUY9"/>